<dbReference type="GO" id="GO:0000049">
    <property type="term" value="F:tRNA binding"/>
    <property type="evidence" value="ECO:0007669"/>
    <property type="project" value="UniProtKB-KW"/>
</dbReference>
<dbReference type="AlphaFoldDB" id="X1VAJ0"/>
<sequence length="53" mass="5855">MKDRKVVVFTNLAPKKMRGVESQGMILAACTENETEVVLITPEKDIAVGCKVY</sequence>
<comment type="caution">
    <text evidence="4">The sequence shown here is derived from an EMBL/GenBank/DDBJ whole genome shotgun (WGS) entry which is preliminary data.</text>
</comment>
<evidence type="ECO:0000256" key="1">
    <source>
        <dbReference type="ARBA" id="ARBA00022555"/>
    </source>
</evidence>
<evidence type="ECO:0000259" key="3">
    <source>
        <dbReference type="PROSITE" id="PS50886"/>
    </source>
</evidence>
<protein>
    <recommendedName>
        <fullName evidence="3">tRNA-binding domain-containing protein</fullName>
    </recommendedName>
</protein>
<evidence type="ECO:0000256" key="2">
    <source>
        <dbReference type="ARBA" id="ARBA00022884"/>
    </source>
</evidence>
<proteinExistence type="predicted"/>
<dbReference type="SUPFAM" id="SSF50249">
    <property type="entry name" value="Nucleic acid-binding proteins"/>
    <property type="match status" value="1"/>
</dbReference>
<dbReference type="InterPro" id="IPR012340">
    <property type="entry name" value="NA-bd_OB-fold"/>
</dbReference>
<dbReference type="InterPro" id="IPR002547">
    <property type="entry name" value="tRNA-bd_dom"/>
</dbReference>
<dbReference type="PROSITE" id="PS50886">
    <property type="entry name" value="TRBD"/>
    <property type="match status" value="1"/>
</dbReference>
<accession>X1VAJ0</accession>
<feature type="domain" description="TRNA-binding" evidence="3">
    <location>
        <begin position="1"/>
        <end position="53"/>
    </location>
</feature>
<evidence type="ECO:0000313" key="4">
    <source>
        <dbReference type="EMBL" id="GAJ10261.1"/>
    </source>
</evidence>
<keyword evidence="2" id="KW-0694">RNA-binding</keyword>
<dbReference type="PANTHER" id="PTHR11586">
    <property type="entry name" value="TRNA-AMINOACYLATION COFACTOR ARC1 FAMILY MEMBER"/>
    <property type="match status" value="1"/>
</dbReference>
<keyword evidence="1" id="KW-0820">tRNA-binding</keyword>
<reference evidence="4" key="1">
    <citation type="journal article" date="2014" name="Front. Microbiol.">
        <title>High frequency of phylogenetically diverse reductive dehalogenase-homologous genes in deep subseafloor sedimentary metagenomes.</title>
        <authorList>
            <person name="Kawai M."/>
            <person name="Futagami T."/>
            <person name="Toyoda A."/>
            <person name="Takaki Y."/>
            <person name="Nishi S."/>
            <person name="Hori S."/>
            <person name="Arai W."/>
            <person name="Tsubouchi T."/>
            <person name="Morono Y."/>
            <person name="Uchiyama I."/>
            <person name="Ito T."/>
            <person name="Fujiyama A."/>
            <person name="Inagaki F."/>
            <person name="Takami H."/>
        </authorList>
    </citation>
    <scope>NUCLEOTIDE SEQUENCE</scope>
    <source>
        <strain evidence="4">Expedition CK06-06</strain>
    </source>
</reference>
<name>X1VAJ0_9ZZZZ</name>
<gene>
    <name evidence="4" type="ORF">S12H4_47404</name>
</gene>
<dbReference type="Gene3D" id="2.40.50.140">
    <property type="entry name" value="Nucleic acid-binding proteins"/>
    <property type="match status" value="1"/>
</dbReference>
<dbReference type="InterPro" id="IPR051270">
    <property type="entry name" value="Tyrosine-tRNA_ligase_regulator"/>
</dbReference>
<dbReference type="EMBL" id="BARW01029511">
    <property type="protein sequence ID" value="GAJ10261.1"/>
    <property type="molecule type" value="Genomic_DNA"/>
</dbReference>
<organism evidence="4">
    <name type="scientific">marine sediment metagenome</name>
    <dbReference type="NCBI Taxonomy" id="412755"/>
    <lineage>
        <taxon>unclassified sequences</taxon>
        <taxon>metagenomes</taxon>
        <taxon>ecological metagenomes</taxon>
    </lineage>
</organism>
<dbReference type="PANTHER" id="PTHR11586:SF37">
    <property type="entry name" value="TRNA-BINDING DOMAIN-CONTAINING PROTEIN"/>
    <property type="match status" value="1"/>
</dbReference>
<dbReference type="Pfam" id="PF01588">
    <property type="entry name" value="tRNA_bind"/>
    <property type="match status" value="1"/>
</dbReference>